<dbReference type="GO" id="GO:0016788">
    <property type="term" value="F:hydrolase activity, acting on ester bonds"/>
    <property type="evidence" value="ECO:0007669"/>
    <property type="project" value="InterPro"/>
</dbReference>
<dbReference type="OrthoDB" id="645184at2759"/>
<evidence type="ECO:0000256" key="2">
    <source>
        <dbReference type="ARBA" id="ARBA00023180"/>
    </source>
</evidence>
<comment type="similarity">
    <text evidence="1">Belongs to the 'GDSL' lipolytic enzyme family.</text>
</comment>
<name>A0A835BZY0_9POAL</name>
<evidence type="ECO:0000313" key="4">
    <source>
        <dbReference type="Proteomes" id="UP000636709"/>
    </source>
</evidence>
<evidence type="ECO:0000313" key="3">
    <source>
        <dbReference type="EMBL" id="KAF8720943.1"/>
    </source>
</evidence>
<dbReference type="InterPro" id="IPR036514">
    <property type="entry name" value="SGNH_hydro_sf"/>
</dbReference>
<protein>
    <submittedName>
        <fullName evidence="3">Uncharacterized protein</fullName>
    </submittedName>
</protein>
<dbReference type="PANTHER" id="PTHR22835">
    <property type="entry name" value="ZINC FINGER FYVE DOMAIN CONTAINING PROTEIN"/>
    <property type="match status" value="1"/>
</dbReference>
<accession>A0A835BZY0</accession>
<dbReference type="PANTHER" id="PTHR22835:SF498">
    <property type="entry name" value="GDSL-LIKE LIPASE_ACYLHYDROLASE FAMILY PROTEIN, EXPRESSED"/>
    <property type="match status" value="1"/>
</dbReference>
<keyword evidence="2" id="KW-0325">Glycoprotein</keyword>
<comment type="caution">
    <text evidence="3">The sequence shown here is derived from an EMBL/GenBank/DDBJ whole genome shotgun (WGS) entry which is preliminary data.</text>
</comment>
<proteinExistence type="inferred from homology"/>
<dbReference type="Gene3D" id="3.40.50.1110">
    <property type="entry name" value="SGNH hydrolase"/>
    <property type="match status" value="1"/>
</dbReference>
<evidence type="ECO:0000256" key="1">
    <source>
        <dbReference type="ARBA" id="ARBA00008668"/>
    </source>
</evidence>
<dbReference type="InterPro" id="IPR001087">
    <property type="entry name" value="GDSL"/>
</dbReference>
<keyword evidence="4" id="KW-1185">Reference proteome</keyword>
<dbReference type="Proteomes" id="UP000636709">
    <property type="component" value="Unassembled WGS sequence"/>
</dbReference>
<dbReference type="EMBL" id="JACEFO010001687">
    <property type="protein sequence ID" value="KAF8720943.1"/>
    <property type="molecule type" value="Genomic_DNA"/>
</dbReference>
<gene>
    <name evidence="3" type="ORF">HU200_023347</name>
</gene>
<reference evidence="3" key="1">
    <citation type="submission" date="2020-07" db="EMBL/GenBank/DDBJ databases">
        <title>Genome sequence and genetic diversity analysis of an under-domesticated orphan crop, white fonio (Digitaria exilis).</title>
        <authorList>
            <person name="Bennetzen J.L."/>
            <person name="Chen S."/>
            <person name="Ma X."/>
            <person name="Wang X."/>
            <person name="Yssel A.E.J."/>
            <person name="Chaluvadi S.R."/>
            <person name="Johnson M."/>
            <person name="Gangashetty P."/>
            <person name="Hamidou F."/>
            <person name="Sanogo M.D."/>
            <person name="Zwaenepoel A."/>
            <person name="Wallace J."/>
            <person name="Van De Peer Y."/>
            <person name="Van Deynze A."/>
        </authorList>
    </citation>
    <scope>NUCLEOTIDE SEQUENCE</scope>
    <source>
        <tissue evidence="3">Leaves</tissue>
    </source>
</reference>
<dbReference type="AlphaFoldDB" id="A0A835BZY0"/>
<sequence length="215" mass="23475">MSTSLFVLGEIGDNDYTYFILENRSTDAVIKPLVIPKVVAKIENAVKVLIELGAKTIVVPGDFMMGCLPRFLTIFQSSNPDDYDESGSIRRLNELIQQHNHAVMAMVERIRRRCDDPAVTIIYADLSGAAHEMIHNPLKHGFDKNGTLVACCGDGGPYNSNSFVSCNATSGLCPDASKHIPWDGDHLTEAANRFVARGILHGPYAVPPILSTCKC</sequence>
<dbReference type="Pfam" id="PF00657">
    <property type="entry name" value="Lipase_GDSL"/>
    <property type="match status" value="1"/>
</dbReference>
<organism evidence="3 4">
    <name type="scientific">Digitaria exilis</name>
    <dbReference type="NCBI Taxonomy" id="1010633"/>
    <lineage>
        <taxon>Eukaryota</taxon>
        <taxon>Viridiplantae</taxon>
        <taxon>Streptophyta</taxon>
        <taxon>Embryophyta</taxon>
        <taxon>Tracheophyta</taxon>
        <taxon>Spermatophyta</taxon>
        <taxon>Magnoliopsida</taxon>
        <taxon>Liliopsida</taxon>
        <taxon>Poales</taxon>
        <taxon>Poaceae</taxon>
        <taxon>PACMAD clade</taxon>
        <taxon>Panicoideae</taxon>
        <taxon>Panicodae</taxon>
        <taxon>Paniceae</taxon>
        <taxon>Anthephorinae</taxon>
        <taxon>Digitaria</taxon>
    </lineage>
</organism>